<comment type="similarity">
    <text evidence="1 4">Belongs to the terpene cyclase/mutase family.</text>
</comment>
<dbReference type="GO" id="GO:0016104">
    <property type="term" value="P:triterpenoid biosynthetic process"/>
    <property type="evidence" value="ECO:0007669"/>
    <property type="project" value="InterPro"/>
</dbReference>
<dbReference type="STRING" id="4577.A0A1D6Q2R1"/>
<dbReference type="PaxDb" id="4577-GRMZM2G468929_P01"/>
<name>A0A1D6Q2R1_MAIZE</name>
<dbReference type="EC" id="5.4.99.-" evidence="4"/>
<dbReference type="NCBIfam" id="TIGR01787">
    <property type="entry name" value="squalene_cyclas"/>
    <property type="match status" value="1"/>
</dbReference>
<evidence type="ECO:0000256" key="3">
    <source>
        <dbReference type="ARBA" id="ARBA00023235"/>
    </source>
</evidence>
<gene>
    <name evidence="7" type="ORF">ZEAMMB73_Zm00001d050625</name>
</gene>
<dbReference type="SMR" id="A0A1D6Q2R1"/>
<evidence type="ECO:0000256" key="1">
    <source>
        <dbReference type="ARBA" id="ARBA00009755"/>
    </source>
</evidence>
<dbReference type="InterPro" id="IPR032696">
    <property type="entry name" value="SQ_cyclase_C"/>
</dbReference>
<dbReference type="AlphaFoldDB" id="A0A1D6Q2R1"/>
<proteinExistence type="inferred from homology"/>
<dbReference type="SUPFAM" id="SSF48239">
    <property type="entry name" value="Terpenoid cyclases/Protein prenyltransferases"/>
    <property type="match status" value="2"/>
</dbReference>
<sequence>MWRLKVAEGGGPWLRSTNGFLGRAVWEFDPDLGTLDERSEIEKMRREFTQNRFTRRESSDLLMRMQCAKENGPQQELPHINLQEDEQVTEEIILKSLRRALDKFSSLQASDGHWPGDFSGVMFIMPGLNEDGGWGTLILGSSSMFGTCSNYVTLRLLGEELNGKNNGLAKGRTWILTHGGATLVPQWGKIWLSILGVYDWSGNNPIFPELWLSPQFLPFHPGKFWCLTRMVYLPMAYLYGKKFVGPITSTILAIREEIYDSSYEKIDWSEARRTCAKEDLLCPRTPLQSAVWTSLYMYVEPVLSCWPMNKLRERALRSLMEHIHYEDVNTQYVCICAVNKILNMVCCWVEDPNSDAFKCHLARIPDFLWLSEDGMKAQVYDGCQSWETAFIIQAFCATDLVNEYGPTIQRAHEFIKHSQVLRNHPGDQSYWHRHTSKGSWTLSSVDNGWAVSDTTAEALKAVLLLSKISNNLVGYPLERGRLYDAVDCLLSFMNPDGTFSTYECKRTSSWIEILNPCESFPNMVVDHPLGTWGVCFTYAAFFSMKGLVTAGRTYGNSMSIRKACQFLLSKQLNSGGWGESHLSNETQVITPSYQIERDPAPLHRAAKELINMQMETGEFPQQEHVGCFNKSLFFNYPNYRNIFPIWALGEYRRHLLAKKRDGSM</sequence>
<reference evidence="7" key="1">
    <citation type="submission" date="2015-12" db="EMBL/GenBank/DDBJ databases">
        <title>Update maize B73 reference genome by single molecule sequencing technologies.</title>
        <authorList>
            <consortium name="Maize Genome Sequencing Project"/>
            <person name="Ware D."/>
        </authorList>
    </citation>
    <scope>NUCLEOTIDE SEQUENCE</scope>
    <source>
        <tissue evidence="7">Seedling</tissue>
    </source>
</reference>
<dbReference type="OMA" id="CAKENGP"/>
<protein>
    <recommendedName>
        <fullName evidence="4">Terpene cyclase/mutase family member</fullName>
        <ecNumber evidence="4">5.4.99.-</ecNumber>
    </recommendedName>
</protein>
<dbReference type="GO" id="GO:0031559">
    <property type="term" value="F:oxidosqualene cyclase activity"/>
    <property type="evidence" value="ECO:0007669"/>
    <property type="project" value="UniProtKB-ARBA"/>
</dbReference>
<dbReference type="InterPro" id="IPR008930">
    <property type="entry name" value="Terpenoid_cyclase/PrenylTrfase"/>
</dbReference>
<accession>A0A1D6Q2R1</accession>
<dbReference type="InterPro" id="IPR032697">
    <property type="entry name" value="SQ_cyclase_N"/>
</dbReference>
<dbReference type="EMBL" id="CM000780">
    <property type="protein sequence ID" value="AQK52867.1"/>
    <property type="molecule type" value="Genomic_DNA"/>
</dbReference>
<dbReference type="InterPro" id="IPR018333">
    <property type="entry name" value="Squalene_cyclase"/>
</dbReference>
<feature type="domain" description="Squalene cyclase C-terminal" evidence="5">
    <location>
        <begin position="530"/>
        <end position="585"/>
    </location>
</feature>
<dbReference type="PANTHER" id="PTHR11764:SF14">
    <property type="entry name" value="OS02G0140200 PROTEIN"/>
    <property type="match status" value="1"/>
</dbReference>
<evidence type="ECO:0000313" key="7">
    <source>
        <dbReference type="EMBL" id="AQK52867.1"/>
    </source>
</evidence>
<evidence type="ECO:0000259" key="5">
    <source>
        <dbReference type="Pfam" id="PF13243"/>
    </source>
</evidence>
<evidence type="ECO:0000256" key="4">
    <source>
        <dbReference type="RuleBase" id="RU362003"/>
    </source>
</evidence>
<dbReference type="GO" id="GO:0005811">
    <property type="term" value="C:lipid droplet"/>
    <property type="evidence" value="ECO:0007669"/>
    <property type="project" value="InterPro"/>
</dbReference>
<dbReference type="PANTHER" id="PTHR11764">
    <property type="entry name" value="TERPENE CYCLASE/MUTASE FAMILY MEMBER"/>
    <property type="match status" value="1"/>
</dbReference>
<dbReference type="FunFam" id="1.50.10.20:FF:000002">
    <property type="entry name" value="Terpene cyclase/mutase family member"/>
    <property type="match status" value="1"/>
</dbReference>
<feature type="domain" description="Squalene cyclase N-terminal" evidence="6">
    <location>
        <begin position="129"/>
        <end position="325"/>
    </location>
</feature>
<dbReference type="Gene3D" id="1.50.10.20">
    <property type="match status" value="2"/>
</dbReference>
<dbReference type="InParanoid" id="A0A1D6Q2R1"/>
<organism evidence="7">
    <name type="scientific">Zea mays</name>
    <name type="common">Maize</name>
    <dbReference type="NCBI Taxonomy" id="4577"/>
    <lineage>
        <taxon>Eukaryota</taxon>
        <taxon>Viridiplantae</taxon>
        <taxon>Streptophyta</taxon>
        <taxon>Embryophyta</taxon>
        <taxon>Tracheophyta</taxon>
        <taxon>Spermatophyta</taxon>
        <taxon>Magnoliopsida</taxon>
        <taxon>Liliopsida</taxon>
        <taxon>Poales</taxon>
        <taxon>Poaceae</taxon>
        <taxon>PACMAD clade</taxon>
        <taxon>Panicoideae</taxon>
        <taxon>Andropogonodae</taxon>
        <taxon>Andropogoneae</taxon>
        <taxon>Tripsacinae</taxon>
        <taxon>Zea</taxon>
    </lineage>
</organism>
<dbReference type="eggNOG" id="KOG0497">
    <property type="taxonomic scope" value="Eukaryota"/>
</dbReference>
<evidence type="ECO:0000256" key="2">
    <source>
        <dbReference type="ARBA" id="ARBA00022737"/>
    </source>
</evidence>
<keyword evidence="3 4" id="KW-0413">Isomerase</keyword>
<dbReference type="Pfam" id="PF13249">
    <property type="entry name" value="SQHop_cyclase_N"/>
    <property type="match status" value="1"/>
</dbReference>
<dbReference type="Pfam" id="PF13243">
    <property type="entry name" value="SQHop_cyclase_C"/>
    <property type="match status" value="1"/>
</dbReference>
<evidence type="ECO:0000259" key="6">
    <source>
        <dbReference type="Pfam" id="PF13249"/>
    </source>
</evidence>
<keyword evidence="2" id="KW-0677">Repeat</keyword>
<dbReference type="ExpressionAtlas" id="A0A1D6Q2R1">
    <property type="expression patterns" value="baseline and differential"/>
</dbReference>
<dbReference type="CDD" id="cd02892">
    <property type="entry name" value="SQCY_1"/>
    <property type="match status" value="1"/>
</dbReference>